<dbReference type="AlphaFoldDB" id="A0A820QRI8"/>
<dbReference type="EMBL" id="CAJOBQ010000852">
    <property type="protein sequence ID" value="CAF4426004.1"/>
    <property type="molecule type" value="Genomic_DNA"/>
</dbReference>
<protein>
    <recommendedName>
        <fullName evidence="1">ADP ribosyltransferase domain-containing protein</fullName>
    </recommendedName>
</protein>
<dbReference type="InterPro" id="IPR003540">
    <property type="entry name" value="ADP-ribosyltransferase"/>
</dbReference>
<gene>
    <name evidence="2" type="ORF">TSG867_LOCUS14947</name>
</gene>
<dbReference type="Proteomes" id="UP000663862">
    <property type="component" value="Unassembled WGS sequence"/>
</dbReference>
<dbReference type="PROSITE" id="PS51996">
    <property type="entry name" value="TR_MART"/>
    <property type="match status" value="1"/>
</dbReference>
<proteinExistence type="predicted"/>
<dbReference type="InterPro" id="IPR036265">
    <property type="entry name" value="HIT-like_sf"/>
</dbReference>
<organism evidence="2 3">
    <name type="scientific">Rotaria socialis</name>
    <dbReference type="NCBI Taxonomy" id="392032"/>
    <lineage>
        <taxon>Eukaryota</taxon>
        <taxon>Metazoa</taxon>
        <taxon>Spiralia</taxon>
        <taxon>Gnathifera</taxon>
        <taxon>Rotifera</taxon>
        <taxon>Eurotatoria</taxon>
        <taxon>Bdelloidea</taxon>
        <taxon>Philodinida</taxon>
        <taxon>Philodinidae</taxon>
        <taxon>Rotaria</taxon>
    </lineage>
</organism>
<comment type="caution">
    <text evidence="2">The sequence shown here is derived from an EMBL/GenBank/DDBJ whole genome shotgun (WGS) entry which is preliminary data.</text>
</comment>
<dbReference type="Pfam" id="PF03496">
    <property type="entry name" value="ADPrib_exo_Tox"/>
    <property type="match status" value="1"/>
</dbReference>
<dbReference type="SUPFAM" id="SSF54197">
    <property type="entry name" value="HIT-like"/>
    <property type="match status" value="1"/>
</dbReference>
<dbReference type="Gene3D" id="3.90.176.10">
    <property type="entry name" value="Toxin ADP-ribosyltransferase, Chain A, domain 1"/>
    <property type="match status" value="1"/>
</dbReference>
<dbReference type="Gene3D" id="3.30.428.10">
    <property type="entry name" value="HIT-like"/>
    <property type="match status" value="1"/>
</dbReference>
<evidence type="ECO:0000259" key="1">
    <source>
        <dbReference type="Pfam" id="PF03496"/>
    </source>
</evidence>
<feature type="domain" description="ADP ribosyltransferase" evidence="1">
    <location>
        <begin position="270"/>
        <end position="386"/>
    </location>
</feature>
<dbReference type="GO" id="GO:0005576">
    <property type="term" value="C:extracellular region"/>
    <property type="evidence" value="ECO:0007669"/>
    <property type="project" value="InterPro"/>
</dbReference>
<evidence type="ECO:0000313" key="2">
    <source>
        <dbReference type="EMBL" id="CAF4426004.1"/>
    </source>
</evidence>
<dbReference type="SUPFAM" id="SSF56399">
    <property type="entry name" value="ADP-ribosylation"/>
    <property type="match status" value="1"/>
</dbReference>
<evidence type="ECO:0000313" key="3">
    <source>
        <dbReference type="Proteomes" id="UP000663862"/>
    </source>
</evidence>
<sequence length="564" mass="66256">MATKEDDLADEFSKLSTKTQNEIKLSNGIDPTWLTAHSIKDGYSFWCQLTLKQLVDRQLSQTYFQELIFIIEKEQQIYDFHMRLHPKGQNGLTVDFLYKTAANKLGPDQGDVCISCDMNNPLSQSSLIKKNPTTCIWLDAQLRNKLIITPRRHIERLSQMSEEEMTQFWQDAQAILNEEGCNWETMILNHGKYRTHSHLHMKINIGQTQWIRCIENKYKEKIQQMQNLFACEERDTNIKKYFGYREIIKINSICDPEEIVCSKWSEEDENYYQFINTALLDDNYEVLKKHARFINSLRMAIKNKHSDETIVVYRGLSIDSKQMEEEYKIGSQFVWPTFTSTSRDKDVADGFGDYIFEIHAAGHDWTYRSDVSKYSACPEKQEVLFYPCSGFVVQNIIKDAKIIQLKCIDTLAVESSCAESIPRCVKINDICMSWGSQPNRMFLIAENTNGYWDAPYRYHHCKGYFLKTGNNQWKEYKNNKLFAKFQTVDDDDEYNSTTSEYDNSSNENWPFYRPMNGSKNRVETVPCDVGADQYIYIVELYRYLSFEMKPMFILWLWMRVGATE</sequence>
<reference evidence="2" key="1">
    <citation type="submission" date="2021-02" db="EMBL/GenBank/DDBJ databases">
        <authorList>
            <person name="Nowell W R."/>
        </authorList>
    </citation>
    <scope>NUCLEOTIDE SEQUENCE</scope>
</reference>
<name>A0A820QRI8_9BILA</name>
<accession>A0A820QRI8</accession>